<feature type="transmembrane region" description="Helical" evidence="1">
    <location>
        <begin position="39"/>
        <end position="62"/>
    </location>
</feature>
<proteinExistence type="predicted"/>
<dbReference type="AlphaFoldDB" id="A0A6J4Q7P3"/>
<keyword evidence="1" id="KW-0812">Transmembrane</keyword>
<name>A0A6J4Q7P3_9ACTN</name>
<sequence length="69" mass="7420">MRLGRRSRTRADLRYVVLATLSGLVGAYVSGFFPPGVVYRTLVIVAAASLFVGGVAMAAISLRELGRHR</sequence>
<feature type="transmembrane region" description="Helical" evidence="1">
    <location>
        <begin position="12"/>
        <end position="33"/>
    </location>
</feature>
<gene>
    <name evidence="2" type="ORF">AVDCRST_MAG80-906</name>
</gene>
<evidence type="ECO:0000313" key="2">
    <source>
        <dbReference type="EMBL" id="CAA9435891.1"/>
    </source>
</evidence>
<keyword evidence="1" id="KW-1133">Transmembrane helix</keyword>
<reference evidence="2" key="1">
    <citation type="submission" date="2020-02" db="EMBL/GenBank/DDBJ databases">
        <authorList>
            <person name="Meier V. D."/>
        </authorList>
    </citation>
    <scope>NUCLEOTIDE SEQUENCE</scope>
    <source>
        <strain evidence="2">AVDCRST_MAG80</strain>
    </source>
</reference>
<dbReference type="EMBL" id="CADCVC010000076">
    <property type="protein sequence ID" value="CAA9435891.1"/>
    <property type="molecule type" value="Genomic_DNA"/>
</dbReference>
<evidence type="ECO:0000256" key="1">
    <source>
        <dbReference type="SAM" id="Phobius"/>
    </source>
</evidence>
<keyword evidence="1" id="KW-0472">Membrane</keyword>
<accession>A0A6J4Q7P3</accession>
<organism evidence="2">
    <name type="scientific">uncultured Rubrobacteraceae bacterium</name>
    <dbReference type="NCBI Taxonomy" id="349277"/>
    <lineage>
        <taxon>Bacteria</taxon>
        <taxon>Bacillati</taxon>
        <taxon>Actinomycetota</taxon>
        <taxon>Rubrobacteria</taxon>
        <taxon>Rubrobacterales</taxon>
        <taxon>Rubrobacteraceae</taxon>
        <taxon>environmental samples</taxon>
    </lineage>
</organism>
<protein>
    <submittedName>
        <fullName evidence="2">Uncharacterized protein</fullName>
    </submittedName>
</protein>